<evidence type="ECO:0000256" key="3">
    <source>
        <dbReference type="SAM" id="Phobius"/>
    </source>
</evidence>
<dbReference type="Gene3D" id="2.60.40.4100">
    <property type="entry name" value="Zona pellucida, ZP-C domain"/>
    <property type="match status" value="1"/>
</dbReference>
<keyword evidence="1" id="KW-1015">Disulfide bond</keyword>
<dbReference type="PROSITE" id="PS51034">
    <property type="entry name" value="ZP_2"/>
    <property type="match status" value="1"/>
</dbReference>
<dbReference type="WBParaSite" id="jg14329">
    <property type="protein sequence ID" value="jg14329"/>
    <property type="gene ID" value="jg14329"/>
</dbReference>
<feature type="domain" description="ZP" evidence="4">
    <location>
        <begin position="45"/>
        <end position="446"/>
    </location>
</feature>
<dbReference type="AlphaFoldDB" id="A0A915CZV3"/>
<feature type="transmembrane region" description="Helical" evidence="3">
    <location>
        <begin position="535"/>
        <end position="556"/>
    </location>
</feature>
<keyword evidence="3" id="KW-0812">Transmembrane</keyword>
<dbReference type="InterPro" id="IPR055355">
    <property type="entry name" value="ZP-C"/>
</dbReference>
<keyword evidence="5" id="KW-1185">Reference proteome</keyword>
<keyword evidence="3" id="KW-1133">Transmembrane helix</keyword>
<dbReference type="PANTHER" id="PTHR46560">
    <property type="entry name" value="CYPHER, ISOFORM B"/>
    <property type="match status" value="1"/>
</dbReference>
<feature type="region of interest" description="Disordered" evidence="2">
    <location>
        <begin position="266"/>
        <end position="295"/>
    </location>
</feature>
<name>A0A915CZV3_9BILA</name>
<dbReference type="Proteomes" id="UP000887574">
    <property type="component" value="Unplaced"/>
</dbReference>
<dbReference type="SMART" id="SM00241">
    <property type="entry name" value="ZP"/>
    <property type="match status" value="1"/>
</dbReference>
<organism evidence="5 6">
    <name type="scientific">Ditylenchus dipsaci</name>
    <dbReference type="NCBI Taxonomy" id="166011"/>
    <lineage>
        <taxon>Eukaryota</taxon>
        <taxon>Metazoa</taxon>
        <taxon>Ecdysozoa</taxon>
        <taxon>Nematoda</taxon>
        <taxon>Chromadorea</taxon>
        <taxon>Rhabditida</taxon>
        <taxon>Tylenchina</taxon>
        <taxon>Tylenchomorpha</taxon>
        <taxon>Sphaerularioidea</taxon>
        <taxon>Anguinidae</taxon>
        <taxon>Anguininae</taxon>
        <taxon>Ditylenchus</taxon>
    </lineage>
</organism>
<dbReference type="PANTHER" id="PTHR46560:SF12">
    <property type="entry name" value="ZP DOMAIN-CONTAINING PROTEIN"/>
    <property type="match status" value="1"/>
</dbReference>
<dbReference type="InterPro" id="IPR042235">
    <property type="entry name" value="ZP-C_dom"/>
</dbReference>
<keyword evidence="3" id="KW-0472">Membrane</keyword>
<accession>A0A915CZV3</accession>
<evidence type="ECO:0000256" key="1">
    <source>
        <dbReference type="ARBA" id="ARBA00023157"/>
    </source>
</evidence>
<reference evidence="6" key="1">
    <citation type="submission" date="2022-11" db="UniProtKB">
        <authorList>
            <consortium name="WormBaseParasite"/>
        </authorList>
    </citation>
    <scope>IDENTIFICATION</scope>
</reference>
<proteinExistence type="predicted"/>
<dbReference type="Pfam" id="PF00100">
    <property type="entry name" value="Zona_pellucida"/>
    <property type="match status" value="1"/>
</dbReference>
<evidence type="ECO:0000259" key="4">
    <source>
        <dbReference type="PROSITE" id="PS51034"/>
    </source>
</evidence>
<dbReference type="InterPro" id="IPR001507">
    <property type="entry name" value="ZP_dom"/>
</dbReference>
<evidence type="ECO:0000313" key="5">
    <source>
        <dbReference type="Proteomes" id="UP000887574"/>
    </source>
</evidence>
<feature type="compositionally biased region" description="Low complexity" evidence="2">
    <location>
        <begin position="286"/>
        <end position="295"/>
    </location>
</feature>
<evidence type="ECO:0000256" key="2">
    <source>
        <dbReference type="SAM" id="MobiDB-lite"/>
    </source>
</evidence>
<protein>
    <submittedName>
        <fullName evidence="6">ZP domain-containing protein</fullName>
    </submittedName>
</protein>
<evidence type="ECO:0000313" key="6">
    <source>
        <dbReference type="WBParaSite" id="jg14329"/>
    </source>
</evidence>
<sequence length="571" mass="62539">MPIVPSSILSSYPAALNNYVMVSEGGTGESPLAGITPIVREVSAMCMSGGGGMHAHIQFDRPFSGRVYSLGFGNVHECIYYNGFYSKSVLFSIPLQGCGTKATHNTRQVVDMVENRVYVQMDKYTLTAADKKYAFVCELAPIPSSGVQLLDNSNEVRRSPVTHPIVPLNGPPPKDFVPSSSPTKAIQPALLFYGNRQWHIPPQNVNFRPTQNNLRYSPTSSQGNSVVAELPTVIVPLEDPFSAPVSSNNEIGYKNNLEKEIQDLNNGASQQSTTPEDPFRAGEPYSTTSTATTSAPTTTIATSATSVGELRREVVRMYASQQPRPQRVDGAVKIGEPITLVVHAKTGSKDPNQYNIFVHSCYSSDGTEASHIQLIDHSGCSVHPQVLGSMHRQKQGEEGEQQEIVYFFTMKAFKFPVNNDVFFFCSVDISPEYNFPELCPTNNTRKKVVRRELMPAKEFQPDETDKEEKVVHEVKVVSKNVSVQMQEINDGAEGYVLVKGVPAKPVVPALKTYPSRLVTSAELPVEQQSVTVVQLAIGVGIALMAVLVVLLTYLAFGLQRRGENKSSGKNY</sequence>
<feature type="compositionally biased region" description="Polar residues" evidence="2">
    <location>
        <begin position="266"/>
        <end position="275"/>
    </location>
</feature>